<dbReference type="Proteomes" id="UP000694523">
    <property type="component" value="Unplaced"/>
</dbReference>
<dbReference type="Ensembl" id="ENSNMLT00000009009.1">
    <property type="protein sequence ID" value="ENSNMLP00000007920.1"/>
    <property type="gene ID" value="ENSNMLG00000005641.1"/>
</dbReference>
<dbReference type="AlphaFoldDB" id="A0A8C6SJW4"/>
<keyword evidence="2" id="KW-1185">Reference proteome</keyword>
<evidence type="ECO:0000313" key="2">
    <source>
        <dbReference type="Proteomes" id="UP000694523"/>
    </source>
</evidence>
<name>A0A8C6SJW4_9GOBI</name>
<dbReference type="SUPFAM" id="SSF57850">
    <property type="entry name" value="RING/U-box"/>
    <property type="match status" value="1"/>
</dbReference>
<sequence>TATPGQLLNRVVAEKCYNPQDPALTFVDADDDHDFECDGYTSKRAKMSCGHTVTPTSLTRWCQRQLNQGKSKLECGVCNTKWSLDEVFKMALLTDEEKTSFESILFKNFCPGCKSQIMRKDPNNLRVRCPRCTADRGAAFDFCWQCLKDWKGPAYHSNHCDNEGCVCDALVTLKTCKVIEFKQVDGVAGCPSIRACPRCGTLVEFCFVCLKLTKDCSGVTHSYFSACATGVAPRQTSIPVKETI</sequence>
<evidence type="ECO:0000313" key="1">
    <source>
        <dbReference type="Ensembl" id="ENSNMLP00000007920.1"/>
    </source>
</evidence>
<reference evidence="1" key="2">
    <citation type="submission" date="2025-09" db="UniProtKB">
        <authorList>
            <consortium name="Ensembl"/>
        </authorList>
    </citation>
    <scope>IDENTIFICATION</scope>
</reference>
<reference evidence="1" key="1">
    <citation type="submission" date="2025-08" db="UniProtKB">
        <authorList>
            <consortium name="Ensembl"/>
        </authorList>
    </citation>
    <scope>IDENTIFICATION</scope>
</reference>
<protein>
    <recommendedName>
        <fullName evidence="3">RING-type domain-containing protein</fullName>
    </recommendedName>
</protein>
<accession>A0A8C6SJW4</accession>
<evidence type="ECO:0008006" key="3">
    <source>
        <dbReference type="Google" id="ProtNLM"/>
    </source>
</evidence>
<proteinExistence type="predicted"/>
<organism evidence="1 2">
    <name type="scientific">Neogobius melanostomus</name>
    <name type="common">round goby</name>
    <dbReference type="NCBI Taxonomy" id="47308"/>
    <lineage>
        <taxon>Eukaryota</taxon>
        <taxon>Metazoa</taxon>
        <taxon>Chordata</taxon>
        <taxon>Craniata</taxon>
        <taxon>Vertebrata</taxon>
        <taxon>Euteleostomi</taxon>
        <taxon>Actinopterygii</taxon>
        <taxon>Neopterygii</taxon>
        <taxon>Teleostei</taxon>
        <taxon>Neoteleostei</taxon>
        <taxon>Acanthomorphata</taxon>
        <taxon>Gobiaria</taxon>
        <taxon>Gobiiformes</taxon>
        <taxon>Gobioidei</taxon>
        <taxon>Gobiidae</taxon>
        <taxon>Benthophilinae</taxon>
        <taxon>Neogobiini</taxon>
        <taxon>Neogobius</taxon>
    </lineage>
</organism>